<gene>
    <name evidence="1" type="ORF">DHETER_LOCUS14911</name>
</gene>
<proteinExistence type="predicted"/>
<organism evidence="1 2">
    <name type="scientific">Dentiscutata heterogama</name>
    <dbReference type="NCBI Taxonomy" id="1316150"/>
    <lineage>
        <taxon>Eukaryota</taxon>
        <taxon>Fungi</taxon>
        <taxon>Fungi incertae sedis</taxon>
        <taxon>Mucoromycota</taxon>
        <taxon>Glomeromycotina</taxon>
        <taxon>Glomeromycetes</taxon>
        <taxon>Diversisporales</taxon>
        <taxon>Gigasporaceae</taxon>
        <taxon>Dentiscutata</taxon>
    </lineage>
</organism>
<reference evidence="1" key="1">
    <citation type="submission" date="2021-06" db="EMBL/GenBank/DDBJ databases">
        <authorList>
            <person name="Kallberg Y."/>
            <person name="Tangrot J."/>
            <person name="Rosling A."/>
        </authorList>
    </citation>
    <scope>NUCLEOTIDE SEQUENCE</scope>
    <source>
        <strain evidence="1">IL203A</strain>
    </source>
</reference>
<protein>
    <submittedName>
        <fullName evidence="1">9346_t:CDS:1</fullName>
    </submittedName>
</protein>
<dbReference type="Proteomes" id="UP000789702">
    <property type="component" value="Unassembled WGS sequence"/>
</dbReference>
<feature type="non-terminal residue" evidence="1">
    <location>
        <position position="83"/>
    </location>
</feature>
<comment type="caution">
    <text evidence="1">The sequence shown here is derived from an EMBL/GenBank/DDBJ whole genome shotgun (WGS) entry which is preliminary data.</text>
</comment>
<evidence type="ECO:0000313" key="2">
    <source>
        <dbReference type="Proteomes" id="UP000789702"/>
    </source>
</evidence>
<accession>A0ACA9QNC8</accession>
<sequence>KDKSRNNAFYWYCERRDKLSCNGRAMTRLVNGQHYLRSAKEHNYSAQASRVEVVKMIARIKGQAQLTREKPAQVLQTVITDSP</sequence>
<keyword evidence="2" id="KW-1185">Reference proteome</keyword>
<feature type="non-terminal residue" evidence="1">
    <location>
        <position position="1"/>
    </location>
</feature>
<evidence type="ECO:0000313" key="1">
    <source>
        <dbReference type="EMBL" id="CAG8755434.1"/>
    </source>
</evidence>
<name>A0ACA9QNC8_9GLOM</name>
<dbReference type="EMBL" id="CAJVPU010048344">
    <property type="protein sequence ID" value="CAG8755434.1"/>
    <property type="molecule type" value="Genomic_DNA"/>
</dbReference>